<dbReference type="Proteomes" id="UP000824782">
    <property type="component" value="Unassembled WGS sequence"/>
</dbReference>
<sequence>MDTCAIRSPRWAQPSIGAARALSSSIKGLRSQGSPKEGWGLEGVQNQSPHTVFYSVVELMIQELNRIGECKMTFNFADISHEIVVTT</sequence>
<keyword evidence="2" id="KW-1185">Reference proteome</keyword>
<name>A0AAV6Z9R0_ENGPU</name>
<proteinExistence type="predicted"/>
<dbReference type="AlphaFoldDB" id="A0AAV6Z9R0"/>
<dbReference type="EMBL" id="WNYA01001367">
    <property type="protein sequence ID" value="KAG8545917.1"/>
    <property type="molecule type" value="Genomic_DNA"/>
</dbReference>
<evidence type="ECO:0000313" key="2">
    <source>
        <dbReference type="Proteomes" id="UP000824782"/>
    </source>
</evidence>
<comment type="caution">
    <text evidence="1">The sequence shown here is derived from an EMBL/GenBank/DDBJ whole genome shotgun (WGS) entry which is preliminary data.</text>
</comment>
<organism evidence="1 2">
    <name type="scientific">Engystomops pustulosus</name>
    <name type="common">Tungara frog</name>
    <name type="synonym">Physalaemus pustulosus</name>
    <dbReference type="NCBI Taxonomy" id="76066"/>
    <lineage>
        <taxon>Eukaryota</taxon>
        <taxon>Metazoa</taxon>
        <taxon>Chordata</taxon>
        <taxon>Craniata</taxon>
        <taxon>Vertebrata</taxon>
        <taxon>Euteleostomi</taxon>
        <taxon>Amphibia</taxon>
        <taxon>Batrachia</taxon>
        <taxon>Anura</taxon>
        <taxon>Neobatrachia</taxon>
        <taxon>Hyloidea</taxon>
        <taxon>Leptodactylidae</taxon>
        <taxon>Leiuperinae</taxon>
        <taxon>Engystomops</taxon>
    </lineage>
</organism>
<accession>A0AAV6Z9R0</accession>
<protein>
    <submittedName>
        <fullName evidence="1">Uncharacterized protein</fullName>
    </submittedName>
</protein>
<reference evidence="1" key="1">
    <citation type="thesis" date="2020" institute="ProQuest LLC" country="789 East Eisenhower Parkway, Ann Arbor, MI, USA">
        <title>Comparative Genomics and Chromosome Evolution.</title>
        <authorList>
            <person name="Mudd A.B."/>
        </authorList>
    </citation>
    <scope>NUCLEOTIDE SEQUENCE</scope>
    <source>
        <strain evidence="1">237g6f4</strain>
        <tissue evidence="1">Blood</tissue>
    </source>
</reference>
<evidence type="ECO:0000313" key="1">
    <source>
        <dbReference type="EMBL" id="KAG8545917.1"/>
    </source>
</evidence>
<gene>
    <name evidence="1" type="ORF">GDO81_020127</name>
</gene>